<keyword evidence="3 6" id="KW-0812">Transmembrane</keyword>
<dbReference type="Gene3D" id="3.40.1710.10">
    <property type="entry name" value="abc type-2 transporter like domain"/>
    <property type="match status" value="1"/>
</dbReference>
<evidence type="ECO:0000256" key="2">
    <source>
        <dbReference type="ARBA" id="ARBA00022475"/>
    </source>
</evidence>
<comment type="subcellular location">
    <subcellularLocation>
        <location evidence="1">Cell membrane</location>
        <topology evidence="1">Multi-pass membrane protein</topology>
    </subcellularLocation>
</comment>
<feature type="transmembrane region" description="Helical" evidence="6">
    <location>
        <begin position="372"/>
        <end position="389"/>
    </location>
</feature>
<gene>
    <name evidence="8" type="ORF">MUN46_009895</name>
</gene>
<comment type="caution">
    <text evidence="8">The sequence shown here is derived from an EMBL/GenBank/DDBJ whole genome shotgun (WGS) entry which is preliminary data.</text>
</comment>
<proteinExistence type="predicted"/>
<keyword evidence="9" id="KW-1185">Reference proteome</keyword>
<evidence type="ECO:0000259" key="7">
    <source>
        <dbReference type="Pfam" id="PF12698"/>
    </source>
</evidence>
<evidence type="ECO:0000256" key="6">
    <source>
        <dbReference type="SAM" id="Phobius"/>
    </source>
</evidence>
<evidence type="ECO:0000313" key="9">
    <source>
        <dbReference type="Proteomes" id="UP001165481"/>
    </source>
</evidence>
<feature type="transmembrane region" description="Helical" evidence="6">
    <location>
        <begin position="198"/>
        <end position="221"/>
    </location>
</feature>
<feature type="transmembrane region" description="Helical" evidence="6">
    <location>
        <begin position="247"/>
        <end position="266"/>
    </location>
</feature>
<evidence type="ECO:0000256" key="4">
    <source>
        <dbReference type="ARBA" id="ARBA00022989"/>
    </source>
</evidence>
<feature type="domain" description="ABC-2 type transporter transmembrane" evidence="7">
    <location>
        <begin position="42"/>
        <end position="384"/>
    </location>
</feature>
<dbReference type="EMBL" id="JAKZJU020000001">
    <property type="protein sequence ID" value="MDL2060246.1"/>
    <property type="molecule type" value="Genomic_DNA"/>
</dbReference>
<dbReference type="PANTHER" id="PTHR30294:SF29">
    <property type="entry name" value="MULTIDRUG ABC TRANSPORTER PERMEASE YBHS-RELATED"/>
    <property type="match status" value="1"/>
</dbReference>
<dbReference type="RefSeq" id="WP_243376746.1">
    <property type="nucleotide sequence ID" value="NZ_JAKZJU020000001.1"/>
</dbReference>
<sequence length="405" mass="44048">MPEARRGRSKWLQDIIDSMFEELEAMTSGHFVPYHKLSVMAAVVTTVVLGLFFTQMSVIEAPVAVIDLDRTTQSDALISALDSSRDIRVAKVVRSPVNPESLLRQDELVGVIYIPRGLTESVLTGRGSARVGYFADQTNAAQNGEVFNSLSEVAAAEGVPVSAANLAALGAASQASESASSSGIGVEVRRLFNPANSLHITVLAFLYFFSGIYFGITSLMIMGRLHVSGLWETTICERGLSALVARLFPYCLGYCAAVTLMTAALVQFDGLPFKGNYLAYLPSLFLLPLCIGLLAMIVTWRMPTPANGAAFMIFIVPPGFIMGGMTMAEHEFPGWVHYVSNAFPLTWQFGMLRDFAFRGKTLSEMAGPYGEYLLYATVLLALAAVRFYAERRRLGASQKNREGVS</sequence>
<organism evidence="8 9">
    <name type="scientific">Mesosutterella faecium</name>
    <dbReference type="NCBI Taxonomy" id="2925194"/>
    <lineage>
        <taxon>Bacteria</taxon>
        <taxon>Pseudomonadati</taxon>
        <taxon>Pseudomonadota</taxon>
        <taxon>Betaproteobacteria</taxon>
        <taxon>Burkholderiales</taxon>
        <taxon>Sutterellaceae</taxon>
        <taxon>Mesosutterella</taxon>
    </lineage>
</organism>
<dbReference type="Pfam" id="PF12698">
    <property type="entry name" value="ABC2_membrane_3"/>
    <property type="match status" value="1"/>
</dbReference>
<dbReference type="Proteomes" id="UP001165481">
    <property type="component" value="Unassembled WGS sequence"/>
</dbReference>
<accession>A0ABT7ISH0</accession>
<dbReference type="InterPro" id="IPR013525">
    <property type="entry name" value="ABC2_TM"/>
</dbReference>
<feature type="transmembrane region" description="Helical" evidence="6">
    <location>
        <begin position="34"/>
        <end position="53"/>
    </location>
</feature>
<name>A0ABT7ISH0_9BURK</name>
<evidence type="ECO:0000256" key="3">
    <source>
        <dbReference type="ARBA" id="ARBA00022692"/>
    </source>
</evidence>
<feature type="transmembrane region" description="Helical" evidence="6">
    <location>
        <begin position="278"/>
        <end position="300"/>
    </location>
</feature>
<protein>
    <submittedName>
        <fullName evidence="8">ABC transporter permease</fullName>
    </submittedName>
</protein>
<feature type="transmembrane region" description="Helical" evidence="6">
    <location>
        <begin position="306"/>
        <end position="328"/>
    </location>
</feature>
<keyword evidence="5 6" id="KW-0472">Membrane</keyword>
<evidence type="ECO:0000256" key="5">
    <source>
        <dbReference type="ARBA" id="ARBA00023136"/>
    </source>
</evidence>
<evidence type="ECO:0000256" key="1">
    <source>
        <dbReference type="ARBA" id="ARBA00004651"/>
    </source>
</evidence>
<evidence type="ECO:0000313" key="8">
    <source>
        <dbReference type="EMBL" id="MDL2060246.1"/>
    </source>
</evidence>
<reference evidence="8" key="1">
    <citation type="submission" date="2023-03" db="EMBL/GenBank/DDBJ databases">
        <title>Mesosutterella sp. nov. isolated from porcine feces.</title>
        <authorList>
            <person name="Yu S."/>
        </authorList>
    </citation>
    <scope>NUCLEOTIDE SEQUENCE</scope>
    <source>
        <strain evidence="8">AGMB02718</strain>
    </source>
</reference>
<keyword evidence="2" id="KW-1003">Cell membrane</keyword>
<keyword evidence="4 6" id="KW-1133">Transmembrane helix</keyword>
<dbReference type="InterPro" id="IPR051449">
    <property type="entry name" value="ABC-2_transporter_component"/>
</dbReference>
<dbReference type="PANTHER" id="PTHR30294">
    <property type="entry name" value="MEMBRANE COMPONENT OF ABC TRANSPORTER YHHJ-RELATED"/>
    <property type="match status" value="1"/>
</dbReference>